<gene>
    <name evidence="2" type="ORF">GCM10011425_36210</name>
</gene>
<dbReference type="EMBL" id="BMDO01000013">
    <property type="protein sequence ID" value="GGI52409.1"/>
    <property type="molecule type" value="Genomic_DNA"/>
</dbReference>
<reference evidence="2" key="2">
    <citation type="submission" date="2020-09" db="EMBL/GenBank/DDBJ databases">
        <authorList>
            <person name="Sun Q."/>
            <person name="Sedlacek I."/>
        </authorList>
    </citation>
    <scope>NUCLEOTIDE SEQUENCE</scope>
    <source>
        <strain evidence="2">CCM 8711</strain>
    </source>
</reference>
<dbReference type="Gene3D" id="2.40.10.10">
    <property type="entry name" value="Trypsin-like serine proteases"/>
    <property type="match status" value="1"/>
</dbReference>
<protein>
    <submittedName>
        <fullName evidence="2">Uncharacterized protein</fullName>
    </submittedName>
</protein>
<dbReference type="SUPFAM" id="SSF50494">
    <property type="entry name" value="Trypsin-like serine proteases"/>
    <property type="match status" value="1"/>
</dbReference>
<reference evidence="2" key="1">
    <citation type="journal article" date="2014" name="Int. J. Syst. Evol. Microbiol.">
        <title>Complete genome sequence of Corynebacterium casei LMG S-19264T (=DSM 44701T), isolated from a smear-ripened cheese.</title>
        <authorList>
            <consortium name="US DOE Joint Genome Institute (JGI-PGF)"/>
            <person name="Walter F."/>
            <person name="Albersmeier A."/>
            <person name="Kalinowski J."/>
            <person name="Ruckert C."/>
        </authorList>
    </citation>
    <scope>NUCLEOTIDE SEQUENCE</scope>
    <source>
        <strain evidence="2">CCM 8711</strain>
    </source>
</reference>
<dbReference type="Proteomes" id="UP000662074">
    <property type="component" value="Unassembled WGS sequence"/>
</dbReference>
<sequence>MINERVANFIKLQFSGKTILTLSFGNLREKENEESKEEDRSKRILVLNIICGTIISLIIRADLIVILGHLDRPYEVIGWDKELPKGFAWALLPFGCILTGCFISLGSKFWHDLLDLLLYTKQLKGKLVDARTYEQVNDIAQLQEFINAPEYKLSQLGVDKYRDNIKAIPGVLSVGTGYLKNGTSQIGCVEVHVIDAVGATHIPKELSVQLSAGGTVKIPVKVVVTGKQAETNSADAGKGVYNRSGVLGRGTIGAIVKDIYGDHFVLSCYHVLNGDLNWTRLSDSTDILDSNGASIAQLYFGFRTADMDVAIAKINNGVNFSNQQIRNPASIRSVYYDDVLRETEVNILGAKTGSIVNGFVYNDSWPAALKYPGNSLWELSDLIVLTRIDKTTNNYKTLTQGGDSGALVVDNKNFAIGIIVGGDNAFSYAIKLDKVAKSMDIKL</sequence>
<keyword evidence="1" id="KW-1133">Transmembrane helix</keyword>
<name>A0A917JES8_9SPHI</name>
<evidence type="ECO:0000256" key="1">
    <source>
        <dbReference type="SAM" id="Phobius"/>
    </source>
</evidence>
<comment type="caution">
    <text evidence="2">The sequence shown here is derived from an EMBL/GenBank/DDBJ whole genome shotgun (WGS) entry which is preliminary data.</text>
</comment>
<accession>A0A917JES8</accession>
<dbReference type="InterPro" id="IPR009003">
    <property type="entry name" value="Peptidase_S1_PA"/>
</dbReference>
<keyword evidence="3" id="KW-1185">Reference proteome</keyword>
<evidence type="ECO:0000313" key="2">
    <source>
        <dbReference type="EMBL" id="GGI52409.1"/>
    </source>
</evidence>
<keyword evidence="1" id="KW-0472">Membrane</keyword>
<organism evidence="2 3">
    <name type="scientific">Mucilaginibacter galii</name>
    <dbReference type="NCBI Taxonomy" id="2005073"/>
    <lineage>
        <taxon>Bacteria</taxon>
        <taxon>Pseudomonadati</taxon>
        <taxon>Bacteroidota</taxon>
        <taxon>Sphingobacteriia</taxon>
        <taxon>Sphingobacteriales</taxon>
        <taxon>Sphingobacteriaceae</taxon>
        <taxon>Mucilaginibacter</taxon>
    </lineage>
</organism>
<evidence type="ECO:0000313" key="3">
    <source>
        <dbReference type="Proteomes" id="UP000662074"/>
    </source>
</evidence>
<dbReference type="InterPro" id="IPR043504">
    <property type="entry name" value="Peptidase_S1_PA_chymotrypsin"/>
</dbReference>
<keyword evidence="1" id="KW-0812">Transmembrane</keyword>
<feature type="transmembrane region" description="Helical" evidence="1">
    <location>
        <begin position="87"/>
        <end position="105"/>
    </location>
</feature>
<dbReference type="AlphaFoldDB" id="A0A917JES8"/>
<proteinExistence type="predicted"/>
<feature type="transmembrane region" description="Helical" evidence="1">
    <location>
        <begin position="45"/>
        <end position="67"/>
    </location>
</feature>